<reference evidence="4" key="1">
    <citation type="submission" date="2019-09" db="EMBL/GenBank/DDBJ databases">
        <title>Mumia zhuanghuii sp. nov. isolated from the intestinal contents of plateau pika (Ochotona curzoniae) in the Qinghai-Tibet plateau of China.</title>
        <authorList>
            <person name="Tian Z."/>
        </authorList>
    </citation>
    <scope>NUCLEOTIDE SEQUENCE [LARGE SCALE GENOMIC DNA]</scope>
    <source>
        <strain evidence="4">L-033</strain>
    </source>
</reference>
<evidence type="ECO:0000313" key="4">
    <source>
        <dbReference type="Proteomes" id="UP000326838"/>
    </source>
</evidence>
<feature type="compositionally biased region" description="Basic and acidic residues" evidence="1">
    <location>
        <begin position="177"/>
        <end position="188"/>
    </location>
</feature>
<keyword evidence="4" id="KW-1185">Reference proteome</keyword>
<name>A0A5N0TKB8_9MICO</name>
<keyword evidence="2" id="KW-0472">Membrane</keyword>
<gene>
    <name evidence="3" type="ORF">F6B40_06215</name>
</gene>
<proteinExistence type="predicted"/>
<evidence type="ECO:0000256" key="2">
    <source>
        <dbReference type="SAM" id="Phobius"/>
    </source>
</evidence>
<protein>
    <submittedName>
        <fullName evidence="3">Uncharacterized protein</fullName>
    </submittedName>
</protein>
<sequence>MRRSGGARVIRGSLAATVATLVALLSHVAAGGAVPGPLGLLVPFVLSVFVCTVLAGPRLSAIRLSLAVTGSQALFHSLFVLGVVSTGAPRLVTGHDHAAVPSPATGAVLPATGALLPATDGRMLLWHLLAAALTTAALYRGERAARRLRTLAAEALAWLRRWVPSLPAEQSPAPRRAPIDVPRDHRVGDLVSPRANGRRGPPVALAA</sequence>
<accession>A0A5N0TKB8</accession>
<feature type="transmembrane region" description="Helical" evidence="2">
    <location>
        <begin position="123"/>
        <end position="139"/>
    </location>
</feature>
<feature type="region of interest" description="Disordered" evidence="1">
    <location>
        <begin position="168"/>
        <end position="207"/>
    </location>
</feature>
<keyword evidence="2" id="KW-1133">Transmembrane helix</keyword>
<comment type="caution">
    <text evidence="3">The sequence shown here is derived from an EMBL/GenBank/DDBJ whole genome shotgun (WGS) entry which is preliminary data.</text>
</comment>
<evidence type="ECO:0000313" key="3">
    <source>
        <dbReference type="EMBL" id="KAA9134366.1"/>
    </source>
</evidence>
<dbReference type="Proteomes" id="UP000326838">
    <property type="component" value="Unassembled WGS sequence"/>
</dbReference>
<organism evidence="3 4">
    <name type="scientific">Microbacterium caowuchunii</name>
    <dbReference type="NCBI Taxonomy" id="2614638"/>
    <lineage>
        <taxon>Bacteria</taxon>
        <taxon>Bacillati</taxon>
        <taxon>Actinomycetota</taxon>
        <taxon>Actinomycetes</taxon>
        <taxon>Micrococcales</taxon>
        <taxon>Microbacteriaceae</taxon>
        <taxon>Microbacterium</taxon>
    </lineage>
</organism>
<dbReference type="RefSeq" id="WP_150892667.1">
    <property type="nucleotide sequence ID" value="NZ_VYUY01000007.1"/>
</dbReference>
<feature type="transmembrane region" description="Helical" evidence="2">
    <location>
        <begin position="73"/>
        <end position="92"/>
    </location>
</feature>
<dbReference type="EMBL" id="VYUY01000007">
    <property type="protein sequence ID" value="KAA9134366.1"/>
    <property type="molecule type" value="Genomic_DNA"/>
</dbReference>
<evidence type="ECO:0000256" key="1">
    <source>
        <dbReference type="SAM" id="MobiDB-lite"/>
    </source>
</evidence>
<feature type="transmembrane region" description="Helical" evidence="2">
    <location>
        <begin position="40"/>
        <end position="61"/>
    </location>
</feature>
<dbReference type="AlphaFoldDB" id="A0A5N0TKB8"/>
<keyword evidence="2" id="KW-0812">Transmembrane</keyword>